<comment type="similarity">
    <text evidence="14">Belongs to the MurCDEF family.</text>
</comment>
<evidence type="ECO:0000256" key="2">
    <source>
        <dbReference type="ARBA" id="ARBA00004752"/>
    </source>
</evidence>
<dbReference type="InterPro" id="IPR005758">
    <property type="entry name" value="UDP-N-AcMur_Ala_ligase_MurC"/>
</dbReference>
<feature type="binding site" evidence="14">
    <location>
        <begin position="120"/>
        <end position="126"/>
    </location>
    <ligand>
        <name>ATP</name>
        <dbReference type="ChEBI" id="CHEBI:30616"/>
    </ligand>
</feature>
<sequence>MTECCDHILKQAKHVHFIGIGGSGMYPLAEILHSKGYFLTGSDINESDNLKRVRELGIKVSMGHDAANLGDADLVVYTAAVKEDNPELADAIKRGVPTLERSKLLGIVSRHYGCTVAVAGTHGKTTTTSMISQILLGAGVDPTLVIGGYLPVLHSNGRAGNSDIMVCEACEYVDTFLELSPAISIILNIDADHLDYFGTLENIIKSFHKFASITSQTIIVNGDDENSMKAVQYVNCKIITFGMKESNDYYPTNISTMDGAYYGFDVMHKGQFITHVQLSVPGKQNVADALAACAAAHLIGVSGEDISRNMAEFHGANRRFQVYGTFHDVMLVDDFAHHPTEIDATLGAARNMHCNQVWAVFQPYTYSRTARWVDEFARSLSAADHVIISKIMGAREKNEWGVTSQDIGEKIPGSYCIDEFEEIADFVAQNAKPGDLVITMGGGDIYKCARMIRDRLAEKDVTEV</sequence>
<feature type="domain" description="Mur ligase N-terminal catalytic" evidence="15">
    <location>
        <begin position="14"/>
        <end position="111"/>
    </location>
</feature>
<evidence type="ECO:0000313" key="19">
    <source>
        <dbReference type="Proteomes" id="UP000593890"/>
    </source>
</evidence>
<keyword evidence="11 14" id="KW-0131">Cell cycle</keyword>
<feature type="domain" description="Mur ligase C-terminal" evidence="16">
    <location>
        <begin position="318"/>
        <end position="442"/>
    </location>
</feature>
<dbReference type="HAMAP" id="MF_00046">
    <property type="entry name" value="MurC"/>
    <property type="match status" value="1"/>
</dbReference>
<dbReference type="EMBL" id="AP023321">
    <property type="protein sequence ID" value="BCI60529.1"/>
    <property type="molecule type" value="Genomic_DNA"/>
</dbReference>
<dbReference type="Pfam" id="PF08245">
    <property type="entry name" value="Mur_ligase_M"/>
    <property type="match status" value="1"/>
</dbReference>
<organism evidence="18 19">
    <name type="scientific">Solibaculum mannosilyticum</name>
    <dbReference type="NCBI Taxonomy" id="2780922"/>
    <lineage>
        <taxon>Bacteria</taxon>
        <taxon>Bacillati</taxon>
        <taxon>Bacillota</taxon>
        <taxon>Clostridia</taxon>
        <taxon>Eubacteriales</taxon>
        <taxon>Oscillospiraceae</taxon>
        <taxon>Solibaculum</taxon>
    </lineage>
</organism>
<keyword evidence="4 14" id="KW-0963">Cytoplasm</keyword>
<evidence type="ECO:0000256" key="5">
    <source>
        <dbReference type="ARBA" id="ARBA00022598"/>
    </source>
</evidence>
<comment type="pathway">
    <text evidence="2 14">Cell wall biogenesis; peptidoglycan biosynthesis.</text>
</comment>
<dbReference type="AlphaFoldDB" id="A0A7I8D4W5"/>
<keyword evidence="6 14" id="KW-0132">Cell division</keyword>
<dbReference type="SUPFAM" id="SSF51984">
    <property type="entry name" value="MurCD N-terminal domain"/>
    <property type="match status" value="1"/>
</dbReference>
<accession>A0A7I8D4W5</accession>
<dbReference type="PANTHER" id="PTHR43445">
    <property type="entry name" value="UDP-N-ACETYLMURAMATE--L-ALANINE LIGASE-RELATED"/>
    <property type="match status" value="1"/>
</dbReference>
<proteinExistence type="inferred from homology"/>
<dbReference type="Gene3D" id="3.40.50.720">
    <property type="entry name" value="NAD(P)-binding Rossmann-like Domain"/>
    <property type="match status" value="1"/>
</dbReference>
<dbReference type="GO" id="GO:0008763">
    <property type="term" value="F:UDP-N-acetylmuramate-L-alanine ligase activity"/>
    <property type="evidence" value="ECO:0007669"/>
    <property type="project" value="UniProtKB-UniRule"/>
</dbReference>
<evidence type="ECO:0000256" key="10">
    <source>
        <dbReference type="ARBA" id="ARBA00022984"/>
    </source>
</evidence>
<evidence type="ECO:0000256" key="8">
    <source>
        <dbReference type="ARBA" id="ARBA00022840"/>
    </source>
</evidence>
<dbReference type="Gene3D" id="3.40.1190.10">
    <property type="entry name" value="Mur-like, catalytic domain"/>
    <property type="match status" value="1"/>
</dbReference>
<evidence type="ECO:0000256" key="1">
    <source>
        <dbReference type="ARBA" id="ARBA00004496"/>
    </source>
</evidence>
<dbReference type="Pfam" id="PF02875">
    <property type="entry name" value="Mur_ligase_C"/>
    <property type="match status" value="1"/>
</dbReference>
<evidence type="ECO:0000313" key="18">
    <source>
        <dbReference type="EMBL" id="BCI60529.1"/>
    </source>
</evidence>
<keyword evidence="19" id="KW-1185">Reference proteome</keyword>
<dbReference type="UniPathway" id="UPA00219"/>
<dbReference type="SUPFAM" id="SSF53244">
    <property type="entry name" value="MurD-like peptide ligases, peptide-binding domain"/>
    <property type="match status" value="1"/>
</dbReference>
<dbReference type="InterPro" id="IPR036615">
    <property type="entry name" value="Mur_ligase_C_dom_sf"/>
</dbReference>
<dbReference type="InterPro" id="IPR036565">
    <property type="entry name" value="Mur-like_cat_sf"/>
</dbReference>
<comment type="function">
    <text evidence="14">Cell wall formation.</text>
</comment>
<dbReference type="Pfam" id="PF01225">
    <property type="entry name" value="Mur_ligase"/>
    <property type="match status" value="1"/>
</dbReference>
<name>A0A7I8D4W5_9FIRM</name>
<dbReference type="GO" id="GO:0008360">
    <property type="term" value="P:regulation of cell shape"/>
    <property type="evidence" value="ECO:0007669"/>
    <property type="project" value="UniProtKB-KW"/>
</dbReference>
<evidence type="ECO:0000256" key="12">
    <source>
        <dbReference type="ARBA" id="ARBA00023316"/>
    </source>
</evidence>
<dbReference type="GO" id="GO:0051301">
    <property type="term" value="P:cell division"/>
    <property type="evidence" value="ECO:0007669"/>
    <property type="project" value="UniProtKB-KW"/>
</dbReference>
<dbReference type="RefSeq" id="WP_099321990.1">
    <property type="nucleotide sequence ID" value="NZ_AP023321.1"/>
</dbReference>
<dbReference type="GO" id="GO:0005737">
    <property type="term" value="C:cytoplasm"/>
    <property type="evidence" value="ECO:0007669"/>
    <property type="project" value="UniProtKB-SubCell"/>
</dbReference>
<feature type="domain" description="Mur ligase central" evidence="17">
    <location>
        <begin position="118"/>
        <end position="296"/>
    </location>
</feature>
<evidence type="ECO:0000256" key="3">
    <source>
        <dbReference type="ARBA" id="ARBA00012211"/>
    </source>
</evidence>
<dbReference type="NCBIfam" id="TIGR01082">
    <property type="entry name" value="murC"/>
    <property type="match status" value="1"/>
</dbReference>
<keyword evidence="9 14" id="KW-0133">Cell shape</keyword>
<dbReference type="Gene3D" id="3.90.190.20">
    <property type="entry name" value="Mur ligase, C-terminal domain"/>
    <property type="match status" value="1"/>
</dbReference>
<evidence type="ECO:0000256" key="13">
    <source>
        <dbReference type="ARBA" id="ARBA00047833"/>
    </source>
</evidence>
<evidence type="ECO:0000259" key="17">
    <source>
        <dbReference type="Pfam" id="PF08245"/>
    </source>
</evidence>
<dbReference type="InterPro" id="IPR050061">
    <property type="entry name" value="MurCDEF_pg_biosynth"/>
</dbReference>
<evidence type="ECO:0000256" key="7">
    <source>
        <dbReference type="ARBA" id="ARBA00022741"/>
    </source>
</evidence>
<dbReference type="EC" id="6.3.2.8" evidence="3 14"/>
<dbReference type="GO" id="GO:0005524">
    <property type="term" value="F:ATP binding"/>
    <property type="evidence" value="ECO:0007669"/>
    <property type="project" value="UniProtKB-UniRule"/>
</dbReference>
<dbReference type="PANTHER" id="PTHR43445:SF3">
    <property type="entry name" value="UDP-N-ACETYLMURAMATE--L-ALANINE LIGASE"/>
    <property type="match status" value="1"/>
</dbReference>
<keyword evidence="10 14" id="KW-0573">Peptidoglycan synthesis</keyword>
<dbReference type="KEGG" id="sman:C12CBH8_11680"/>
<gene>
    <name evidence="14 18" type="primary">murC</name>
    <name evidence="18" type="ORF">C12CBH8_11680</name>
</gene>
<evidence type="ECO:0000256" key="4">
    <source>
        <dbReference type="ARBA" id="ARBA00022490"/>
    </source>
</evidence>
<dbReference type="GO" id="GO:0009252">
    <property type="term" value="P:peptidoglycan biosynthetic process"/>
    <property type="evidence" value="ECO:0007669"/>
    <property type="project" value="UniProtKB-UniRule"/>
</dbReference>
<evidence type="ECO:0000259" key="16">
    <source>
        <dbReference type="Pfam" id="PF02875"/>
    </source>
</evidence>
<evidence type="ECO:0000259" key="15">
    <source>
        <dbReference type="Pfam" id="PF01225"/>
    </source>
</evidence>
<evidence type="ECO:0000256" key="11">
    <source>
        <dbReference type="ARBA" id="ARBA00023306"/>
    </source>
</evidence>
<evidence type="ECO:0000256" key="9">
    <source>
        <dbReference type="ARBA" id="ARBA00022960"/>
    </source>
</evidence>
<keyword evidence="12 14" id="KW-0961">Cell wall biogenesis/degradation</keyword>
<dbReference type="InterPro" id="IPR000713">
    <property type="entry name" value="Mur_ligase_N"/>
</dbReference>
<comment type="subcellular location">
    <subcellularLocation>
        <location evidence="1 14">Cytoplasm</location>
    </subcellularLocation>
</comment>
<keyword evidence="5 14" id="KW-0436">Ligase</keyword>
<keyword evidence="7 14" id="KW-0547">Nucleotide-binding</keyword>
<dbReference type="SUPFAM" id="SSF53623">
    <property type="entry name" value="MurD-like peptide ligases, catalytic domain"/>
    <property type="match status" value="1"/>
</dbReference>
<dbReference type="Proteomes" id="UP000593890">
    <property type="component" value="Chromosome"/>
</dbReference>
<evidence type="ECO:0000256" key="14">
    <source>
        <dbReference type="HAMAP-Rule" id="MF_00046"/>
    </source>
</evidence>
<protein>
    <recommendedName>
        <fullName evidence="3 14">UDP-N-acetylmuramate--L-alanine ligase</fullName>
        <ecNumber evidence="3 14">6.3.2.8</ecNumber>
    </recommendedName>
    <alternativeName>
        <fullName evidence="14">UDP-N-acetylmuramoyl-L-alanine synthetase</fullName>
    </alternativeName>
</protein>
<dbReference type="InterPro" id="IPR013221">
    <property type="entry name" value="Mur_ligase_cen"/>
</dbReference>
<dbReference type="InterPro" id="IPR004101">
    <property type="entry name" value="Mur_ligase_C"/>
</dbReference>
<reference evidence="19" key="1">
    <citation type="submission" date="2020-07" db="EMBL/GenBank/DDBJ databases">
        <title>Complete genome sequencing of Clostridia bacterium strain 12CBH8.</title>
        <authorList>
            <person name="Sakamoto M."/>
            <person name="Murakami T."/>
            <person name="Mori H."/>
        </authorList>
    </citation>
    <scope>NUCLEOTIDE SEQUENCE [LARGE SCALE GENOMIC DNA]</scope>
    <source>
        <strain evidence="19">12CBH8</strain>
    </source>
</reference>
<dbReference type="GO" id="GO:0071555">
    <property type="term" value="P:cell wall organization"/>
    <property type="evidence" value="ECO:0007669"/>
    <property type="project" value="UniProtKB-KW"/>
</dbReference>
<comment type="catalytic activity">
    <reaction evidence="13 14">
        <text>UDP-N-acetyl-alpha-D-muramate + L-alanine + ATP = UDP-N-acetyl-alpha-D-muramoyl-L-alanine + ADP + phosphate + H(+)</text>
        <dbReference type="Rhea" id="RHEA:23372"/>
        <dbReference type="ChEBI" id="CHEBI:15378"/>
        <dbReference type="ChEBI" id="CHEBI:30616"/>
        <dbReference type="ChEBI" id="CHEBI:43474"/>
        <dbReference type="ChEBI" id="CHEBI:57972"/>
        <dbReference type="ChEBI" id="CHEBI:70757"/>
        <dbReference type="ChEBI" id="CHEBI:83898"/>
        <dbReference type="ChEBI" id="CHEBI:456216"/>
        <dbReference type="EC" id="6.3.2.8"/>
    </reaction>
</comment>
<evidence type="ECO:0000256" key="6">
    <source>
        <dbReference type="ARBA" id="ARBA00022618"/>
    </source>
</evidence>
<keyword evidence="8 14" id="KW-0067">ATP-binding</keyword>